<sequence precursor="true">MHITAKDLAALIPPGFTLGVATAAFQIEGALEEDGRGPAGWDVFSAKDGAIVENHSPVTACDHYHRMPQDVALMKQLGVDSYRFSFAWPRIQPTGSGPANRAGLDFYDRLLDELLANGISPMATIYHWDTPLALDEAGGWMNRDTAYRLGEYAAILAEAFGDRVARWCTINEPATVSTNGYSLGLHSPGKELLLGAFPTVHHQLLGHGLAVQALRAAKVPGEIGMTNVYSPMVPNSINPLDRISAGLMDLAQNRLYADPVLTGKYPDLIRAAKFFSSFESPEEDMDIISQPLDFYGLNYYMPTKVAVGPGGGAVPASMAEAMGSDLSAAGNGGTPFHVETWPEADITAYGWPVKPEYMAVALKEMGERYPNLPPVILTEGGASFEDIIVRDKSTNTKFIPDERRLKYLSDHLEAALRATAPGGEAESVDLRGYYVWSLLDNFEWSAGYNQPFGLLHVDFETLERTPKASYFWFQELIEERDLAAAATAAIAEAVAGGDVEVDVLGTDVLGTDAVGSGVVDGASDGDVPALGASA</sequence>
<evidence type="ECO:0000256" key="3">
    <source>
        <dbReference type="ARBA" id="ARBA00023295"/>
    </source>
</evidence>
<dbReference type="SUPFAM" id="SSF51445">
    <property type="entry name" value="(Trans)glycosidases"/>
    <property type="match status" value="1"/>
</dbReference>
<dbReference type="Pfam" id="PF00232">
    <property type="entry name" value="Glyco_hydro_1"/>
    <property type="match status" value="1"/>
</dbReference>
<evidence type="ECO:0000256" key="2">
    <source>
        <dbReference type="ARBA" id="ARBA00022801"/>
    </source>
</evidence>
<accession>F0M3X8</accession>
<comment type="similarity">
    <text evidence="1 4">Belongs to the glycosyl hydrolase 1 family.</text>
</comment>
<dbReference type="eggNOG" id="COG2723">
    <property type="taxonomic scope" value="Bacteria"/>
</dbReference>
<keyword evidence="3" id="KW-0326">Glycosidase</keyword>
<dbReference type="RefSeq" id="WP_013602353.1">
    <property type="nucleotide sequence ID" value="NC_015145.1"/>
</dbReference>
<keyword evidence="2" id="KW-0378">Hydrolase</keyword>
<dbReference type="GO" id="GO:0008422">
    <property type="term" value="F:beta-glucosidase activity"/>
    <property type="evidence" value="ECO:0007669"/>
    <property type="project" value="TreeGrafter"/>
</dbReference>
<evidence type="ECO:0000256" key="4">
    <source>
        <dbReference type="RuleBase" id="RU003690"/>
    </source>
</evidence>
<reference evidence="5 6" key="1">
    <citation type="journal article" date="2011" name="Stand. Genomic Sci.">
        <title>Complete genome sequence of Arthrobacter phenanthrenivorans type strain (Sphe3).</title>
        <authorList>
            <person name="Kallimanis A."/>
            <person name="Labutti K.M."/>
            <person name="Lapidus A."/>
            <person name="Clum A."/>
            <person name="Lykidis A."/>
            <person name="Mavromatis K."/>
            <person name="Pagani I."/>
            <person name="Liolios K."/>
            <person name="Ivanova N."/>
            <person name="Goodwin L."/>
            <person name="Pitluck S."/>
            <person name="Chen A."/>
            <person name="Palaniappan K."/>
            <person name="Markowitz V."/>
            <person name="Bristow J."/>
            <person name="Velentzas A.D."/>
            <person name="Perisynakis A."/>
            <person name="Ouzounis C.C."/>
            <person name="Kyrpides N.C."/>
            <person name="Koukkou A.I."/>
            <person name="Drainas C."/>
        </authorList>
    </citation>
    <scope>NUCLEOTIDE SEQUENCE [LARGE SCALE GENOMIC DNA]</scope>
    <source>
        <strain evidence="6">DSM 18606 / JCM 16027 / LMG 23796 / Sphe3</strain>
    </source>
</reference>
<dbReference type="PANTHER" id="PTHR10353:SF36">
    <property type="entry name" value="LP05116P"/>
    <property type="match status" value="1"/>
</dbReference>
<dbReference type="HOGENOM" id="CLU_001859_1_3_11"/>
<dbReference type="PRINTS" id="PR00131">
    <property type="entry name" value="GLHYDRLASE1"/>
</dbReference>
<evidence type="ECO:0000313" key="5">
    <source>
        <dbReference type="EMBL" id="ADX74465.1"/>
    </source>
</evidence>
<dbReference type="OrthoDB" id="9765195at2"/>
<dbReference type="STRING" id="930171.Asphe3_33600"/>
<dbReference type="AlphaFoldDB" id="F0M3X8"/>
<dbReference type="GO" id="GO:0005829">
    <property type="term" value="C:cytosol"/>
    <property type="evidence" value="ECO:0007669"/>
    <property type="project" value="TreeGrafter"/>
</dbReference>
<dbReference type="Gene3D" id="3.20.20.80">
    <property type="entry name" value="Glycosidases"/>
    <property type="match status" value="1"/>
</dbReference>
<dbReference type="PANTHER" id="PTHR10353">
    <property type="entry name" value="GLYCOSYL HYDROLASE"/>
    <property type="match status" value="1"/>
</dbReference>
<protein>
    <submittedName>
        <fullName evidence="5">Beta-glucosidase/6-phospho-beta-glucosidase/beta-galactosidase</fullName>
    </submittedName>
</protein>
<evidence type="ECO:0000313" key="6">
    <source>
        <dbReference type="Proteomes" id="UP000008639"/>
    </source>
</evidence>
<dbReference type="Proteomes" id="UP000008639">
    <property type="component" value="Chromosome"/>
</dbReference>
<dbReference type="KEGG" id="apn:Asphe3_33600"/>
<dbReference type="InterPro" id="IPR001360">
    <property type="entry name" value="Glyco_hydro_1"/>
</dbReference>
<evidence type="ECO:0000256" key="1">
    <source>
        <dbReference type="ARBA" id="ARBA00010838"/>
    </source>
</evidence>
<organism evidence="5 6">
    <name type="scientific">Pseudarthrobacter phenanthrenivorans (strain DSM 18606 / JCM 16027 / LMG 23796 / Sphe3)</name>
    <name type="common">Arthrobacter phenanthrenivorans</name>
    <dbReference type="NCBI Taxonomy" id="930171"/>
    <lineage>
        <taxon>Bacteria</taxon>
        <taxon>Bacillati</taxon>
        <taxon>Actinomycetota</taxon>
        <taxon>Actinomycetes</taxon>
        <taxon>Micrococcales</taxon>
        <taxon>Micrococcaceae</taxon>
        <taxon>Pseudarthrobacter</taxon>
    </lineage>
</organism>
<gene>
    <name evidence="5" type="ordered locus">Asphe3_33600</name>
</gene>
<dbReference type="EMBL" id="CP002379">
    <property type="protein sequence ID" value="ADX74465.1"/>
    <property type="molecule type" value="Genomic_DNA"/>
</dbReference>
<name>F0M3X8_PSEPM</name>
<dbReference type="GO" id="GO:0016052">
    <property type="term" value="P:carbohydrate catabolic process"/>
    <property type="evidence" value="ECO:0007669"/>
    <property type="project" value="TreeGrafter"/>
</dbReference>
<dbReference type="InterPro" id="IPR017853">
    <property type="entry name" value="GH"/>
</dbReference>
<dbReference type="FunFam" id="3.20.20.80:FF:000004">
    <property type="entry name" value="Beta-glucosidase 6-phospho-beta-glucosidase"/>
    <property type="match status" value="1"/>
</dbReference>
<proteinExistence type="inferred from homology"/>